<dbReference type="GO" id="GO:0071111">
    <property type="term" value="F:cyclic-guanylate-specific phosphodiesterase activity"/>
    <property type="evidence" value="ECO:0007669"/>
    <property type="project" value="InterPro"/>
</dbReference>
<evidence type="ECO:0000313" key="6">
    <source>
        <dbReference type="Proteomes" id="UP000509597"/>
    </source>
</evidence>
<dbReference type="Proteomes" id="UP000509597">
    <property type="component" value="Chromosome"/>
</dbReference>
<dbReference type="SUPFAM" id="SSF141868">
    <property type="entry name" value="EAL domain-like"/>
    <property type="match status" value="1"/>
</dbReference>
<feature type="transmembrane region" description="Helical" evidence="1">
    <location>
        <begin position="6"/>
        <end position="25"/>
    </location>
</feature>
<dbReference type="Pfam" id="PF00990">
    <property type="entry name" value="GGDEF"/>
    <property type="match status" value="1"/>
</dbReference>
<dbReference type="PANTHER" id="PTHR33121">
    <property type="entry name" value="CYCLIC DI-GMP PHOSPHODIESTERASE PDEF"/>
    <property type="match status" value="1"/>
</dbReference>
<dbReference type="InterPro" id="IPR000160">
    <property type="entry name" value="GGDEF_dom"/>
</dbReference>
<organism evidence="5 6">
    <name type="scientific">Chitinibacter bivalviorum</name>
    <dbReference type="NCBI Taxonomy" id="2739434"/>
    <lineage>
        <taxon>Bacteria</taxon>
        <taxon>Pseudomonadati</taxon>
        <taxon>Pseudomonadota</taxon>
        <taxon>Betaproteobacteria</taxon>
        <taxon>Neisseriales</taxon>
        <taxon>Chitinibacteraceae</taxon>
        <taxon>Chitinibacter</taxon>
    </lineage>
</organism>
<protein>
    <submittedName>
        <fullName evidence="5">EAL domain-containing protein</fullName>
    </submittedName>
</protein>
<evidence type="ECO:0000259" key="4">
    <source>
        <dbReference type="PROSITE" id="PS50887"/>
    </source>
</evidence>
<evidence type="ECO:0000259" key="2">
    <source>
        <dbReference type="PROSITE" id="PS50883"/>
    </source>
</evidence>
<dbReference type="Gene3D" id="3.20.20.450">
    <property type="entry name" value="EAL domain"/>
    <property type="match status" value="1"/>
</dbReference>
<dbReference type="InterPro" id="IPR050706">
    <property type="entry name" value="Cyclic-di-GMP_PDE-like"/>
</dbReference>
<dbReference type="Gene3D" id="3.30.70.270">
    <property type="match status" value="1"/>
</dbReference>
<keyword evidence="1" id="KW-1133">Transmembrane helix</keyword>
<dbReference type="InterPro" id="IPR042461">
    <property type="entry name" value="LapD_MoxY_peri_C"/>
</dbReference>
<dbReference type="Gene3D" id="3.30.110.200">
    <property type="match status" value="1"/>
</dbReference>
<dbReference type="GO" id="GO:0007165">
    <property type="term" value="P:signal transduction"/>
    <property type="evidence" value="ECO:0007669"/>
    <property type="project" value="InterPro"/>
</dbReference>
<feature type="domain" description="HAMP" evidence="3">
    <location>
        <begin position="170"/>
        <end position="221"/>
    </location>
</feature>
<dbReference type="InterPro" id="IPR003660">
    <property type="entry name" value="HAMP_dom"/>
</dbReference>
<dbReference type="EMBL" id="CP058627">
    <property type="protein sequence ID" value="QLG87454.1"/>
    <property type="molecule type" value="Genomic_DNA"/>
</dbReference>
<dbReference type="AlphaFoldDB" id="A0A7H9BIR7"/>
<keyword evidence="6" id="KW-1185">Reference proteome</keyword>
<dbReference type="PROSITE" id="PS50887">
    <property type="entry name" value="GGDEF"/>
    <property type="match status" value="1"/>
</dbReference>
<dbReference type="CDD" id="cd01948">
    <property type="entry name" value="EAL"/>
    <property type="match status" value="1"/>
</dbReference>
<dbReference type="PROSITE" id="PS50883">
    <property type="entry name" value="EAL"/>
    <property type="match status" value="1"/>
</dbReference>
<keyword evidence="1" id="KW-0472">Membrane</keyword>
<dbReference type="SMART" id="SM00267">
    <property type="entry name" value="GGDEF"/>
    <property type="match status" value="1"/>
</dbReference>
<name>A0A7H9BIR7_9NEIS</name>
<evidence type="ECO:0000256" key="1">
    <source>
        <dbReference type="SAM" id="Phobius"/>
    </source>
</evidence>
<dbReference type="InterPro" id="IPR043128">
    <property type="entry name" value="Rev_trsase/Diguanyl_cyclase"/>
</dbReference>
<dbReference type="KEGG" id="chiz:HQ393_03845"/>
<feature type="domain" description="GGDEF" evidence="4">
    <location>
        <begin position="263"/>
        <end position="390"/>
    </location>
</feature>
<sequence>MSLFRQVWLMIIASAVMAFIVALLVSTLSARDYLQTQLYTQSSDNASSLALSISQQANDPAMIELMSNALFDSGHFELIRITDPHGKIINELHNKDLPSDVPSWFIARFPISVSVGTALITNGWKQAGKVEIQAHSRFAYESLWKSAQKLFIWMLLGGIATGALMHIVLRRIRAPILQIMAQAAAISERRFINVPQPRYIELRPMADAMNSMVDRVKAMLDEQTAHIEELKRDANRDPVTGLANRSFFMGRLADALSSEESLPLGVLYMLRLKDLAGINRDLGRQATDKLLTELATELAHHADSNEGWQAARLNGSDFVLFAPGQELQADFAEKLLGSIAALAPTLSNFIALGYSSYAQGDGIGAVLSRTDGALAQAESQMQNNVAAAAYAAIKASRPNDEWLQILQKAIEAQHFVAASFAVLDFNGQSLHQEMVLRLPDPATGELQSAGVFMPFAARFNLLPALDLAAVQLGLKMLSTQSADIAINIAPQSISNVQFRRDLATLLNQQSRESLMRLWLEVNESALIDDLESLSTFITEMRKLGVKVGIEHFGRQVGSMPKLYDLPLSYLKIDSSYIHDIDQQSNNQQLIKAIMAVTKALNIMTIAELVRTEGEWSKLQQLGLNGATGPVTQLKMKI</sequence>
<dbReference type="PANTHER" id="PTHR33121:SF23">
    <property type="entry name" value="CYCLIC DI-GMP PHOSPHODIESTERASE PDEB"/>
    <property type="match status" value="1"/>
</dbReference>
<dbReference type="Gene3D" id="6.20.270.20">
    <property type="entry name" value="LapD/MoxY periplasmic domain"/>
    <property type="match status" value="1"/>
</dbReference>
<feature type="domain" description="EAL" evidence="2">
    <location>
        <begin position="399"/>
        <end position="637"/>
    </location>
</feature>
<dbReference type="SMART" id="SM00052">
    <property type="entry name" value="EAL"/>
    <property type="match status" value="1"/>
</dbReference>
<dbReference type="SUPFAM" id="SSF55073">
    <property type="entry name" value="Nucleotide cyclase"/>
    <property type="match status" value="1"/>
</dbReference>
<evidence type="ECO:0000313" key="5">
    <source>
        <dbReference type="EMBL" id="QLG87454.1"/>
    </source>
</evidence>
<reference evidence="5 6" key="1">
    <citation type="submission" date="2020-07" db="EMBL/GenBank/DDBJ databases">
        <title>Complete genome sequence of Chitinibacter sp. 2T18.</title>
        <authorList>
            <person name="Bae J.-W."/>
            <person name="Choi J.-W."/>
        </authorList>
    </citation>
    <scope>NUCLEOTIDE SEQUENCE [LARGE SCALE GENOMIC DNA]</scope>
    <source>
        <strain evidence="5 6">2T18</strain>
    </source>
</reference>
<dbReference type="GO" id="GO:0016020">
    <property type="term" value="C:membrane"/>
    <property type="evidence" value="ECO:0007669"/>
    <property type="project" value="InterPro"/>
</dbReference>
<dbReference type="InterPro" id="IPR029787">
    <property type="entry name" value="Nucleotide_cyclase"/>
</dbReference>
<keyword evidence="1" id="KW-0812">Transmembrane</keyword>
<dbReference type="InterPro" id="IPR032244">
    <property type="entry name" value="LapD_MoxY_N"/>
</dbReference>
<dbReference type="InterPro" id="IPR001633">
    <property type="entry name" value="EAL_dom"/>
</dbReference>
<accession>A0A7H9BIR7</accession>
<evidence type="ECO:0000259" key="3">
    <source>
        <dbReference type="PROSITE" id="PS50885"/>
    </source>
</evidence>
<dbReference type="Pfam" id="PF00563">
    <property type="entry name" value="EAL"/>
    <property type="match status" value="1"/>
</dbReference>
<gene>
    <name evidence="5" type="ORF">HQ393_03845</name>
</gene>
<feature type="transmembrane region" description="Helical" evidence="1">
    <location>
        <begin position="150"/>
        <end position="169"/>
    </location>
</feature>
<dbReference type="InterPro" id="IPR035919">
    <property type="entry name" value="EAL_sf"/>
</dbReference>
<dbReference type="PROSITE" id="PS50885">
    <property type="entry name" value="HAMP"/>
    <property type="match status" value="1"/>
</dbReference>
<dbReference type="RefSeq" id="WP_179357537.1">
    <property type="nucleotide sequence ID" value="NZ_CP058627.1"/>
</dbReference>
<dbReference type="Pfam" id="PF16448">
    <property type="entry name" value="LapD_MoxY_N"/>
    <property type="match status" value="1"/>
</dbReference>
<proteinExistence type="predicted"/>